<dbReference type="OrthoDB" id="9803456at2"/>
<dbReference type="PANTHER" id="PTHR30606">
    <property type="entry name" value="LIPID A BIOSYNTHESIS LAUROYL ACYLTRANSFERASE"/>
    <property type="match status" value="1"/>
</dbReference>
<keyword evidence="2" id="KW-1003">Cell membrane</keyword>
<sequence>MTTTTERLTDLGYATGWNVVRRLPRPVTDAAFGLAADLAARRQGPGTRQLRSNLARVVPQAGPAELDDLVRRGLRSYGRYWQEAFRLPTMDLDEVHRRVDATVSGVENLDAAFEAGNGAILAMTHSGNWDVAGTWLGKHSGTFTTVAERLKPDSLYDRFVVYRETLGFEILPADGGAATFRTLLRRLRENRAVVLLCDRDLSNKGIPVDFFGDRIRIPAGAAKLAATTGAPLLPFTSWFIDDGWGLRVHPRIRVNGPEEVASGTQALADVFAGEIATHPADWHMLQKVWISDLEPASPASTGGAG</sequence>
<dbReference type="NCBIfam" id="NF005919">
    <property type="entry name" value="PRK07920.1"/>
    <property type="match status" value="1"/>
</dbReference>
<evidence type="ECO:0000256" key="6">
    <source>
        <dbReference type="ARBA" id="ARBA00023315"/>
    </source>
</evidence>
<accession>A0A263D4A4</accession>
<organism evidence="7 8">
    <name type="scientific">Amycolatopsis antarctica</name>
    <dbReference type="NCBI Taxonomy" id="1854586"/>
    <lineage>
        <taxon>Bacteria</taxon>
        <taxon>Bacillati</taxon>
        <taxon>Actinomycetota</taxon>
        <taxon>Actinomycetes</taxon>
        <taxon>Pseudonocardiales</taxon>
        <taxon>Pseudonocardiaceae</taxon>
        <taxon>Amycolatopsis</taxon>
    </lineage>
</organism>
<dbReference type="FunCoup" id="A0A263D4A4">
    <property type="interactions" value="8"/>
</dbReference>
<dbReference type="GO" id="GO:0016746">
    <property type="term" value="F:acyltransferase activity"/>
    <property type="evidence" value="ECO:0007669"/>
    <property type="project" value="UniProtKB-KW"/>
</dbReference>
<dbReference type="CDD" id="cd07984">
    <property type="entry name" value="LPLAT_LABLAT-like"/>
    <property type="match status" value="1"/>
</dbReference>
<keyword evidence="6 7" id="KW-0012">Acyltransferase</keyword>
<evidence type="ECO:0000256" key="5">
    <source>
        <dbReference type="ARBA" id="ARBA00023136"/>
    </source>
</evidence>
<comment type="caution">
    <text evidence="7">The sequence shown here is derived from an EMBL/GenBank/DDBJ whole genome shotgun (WGS) entry which is preliminary data.</text>
</comment>
<dbReference type="InParanoid" id="A0A263D4A4"/>
<keyword evidence="3" id="KW-0997">Cell inner membrane</keyword>
<dbReference type="InterPro" id="IPR004960">
    <property type="entry name" value="LipA_acyltrans"/>
</dbReference>
<dbReference type="GO" id="GO:0009247">
    <property type="term" value="P:glycolipid biosynthetic process"/>
    <property type="evidence" value="ECO:0007669"/>
    <property type="project" value="UniProtKB-ARBA"/>
</dbReference>
<keyword evidence="5" id="KW-0472">Membrane</keyword>
<protein>
    <submittedName>
        <fullName evidence="7">Phosphatidylinositol mannoside acyltransferase</fullName>
    </submittedName>
</protein>
<evidence type="ECO:0000256" key="1">
    <source>
        <dbReference type="ARBA" id="ARBA00004533"/>
    </source>
</evidence>
<evidence type="ECO:0000313" key="7">
    <source>
        <dbReference type="EMBL" id="OZM72457.1"/>
    </source>
</evidence>
<dbReference type="RefSeq" id="WP_094863557.1">
    <property type="nucleotide sequence ID" value="NZ_NKYE01000008.1"/>
</dbReference>
<dbReference type="Proteomes" id="UP000242444">
    <property type="component" value="Unassembled WGS sequence"/>
</dbReference>
<reference evidence="7 8" key="1">
    <citation type="submission" date="2017-07" db="EMBL/GenBank/DDBJ databases">
        <title>Amycolatopsis antarcticus sp. nov., isolated from the surface of an Antarcticus brown macroalga.</title>
        <authorList>
            <person name="Wang J."/>
            <person name="Leiva S."/>
            <person name="Huang J."/>
            <person name="Huang Y."/>
        </authorList>
    </citation>
    <scope>NUCLEOTIDE SEQUENCE [LARGE SCALE GENOMIC DNA]</scope>
    <source>
        <strain evidence="7 8">AU-G6</strain>
    </source>
</reference>
<dbReference type="Pfam" id="PF03279">
    <property type="entry name" value="Lip_A_acyltrans"/>
    <property type="match status" value="1"/>
</dbReference>
<comment type="subcellular location">
    <subcellularLocation>
        <location evidence="1">Cell inner membrane</location>
    </subcellularLocation>
</comment>
<proteinExistence type="predicted"/>
<keyword evidence="8" id="KW-1185">Reference proteome</keyword>
<gene>
    <name evidence="7" type="ORF">CFN78_15895</name>
</gene>
<evidence type="ECO:0000256" key="3">
    <source>
        <dbReference type="ARBA" id="ARBA00022519"/>
    </source>
</evidence>
<evidence type="ECO:0000313" key="8">
    <source>
        <dbReference type="Proteomes" id="UP000242444"/>
    </source>
</evidence>
<dbReference type="AlphaFoldDB" id="A0A263D4A4"/>
<keyword evidence="4 7" id="KW-0808">Transferase</keyword>
<evidence type="ECO:0000256" key="2">
    <source>
        <dbReference type="ARBA" id="ARBA00022475"/>
    </source>
</evidence>
<dbReference type="GO" id="GO:0005886">
    <property type="term" value="C:plasma membrane"/>
    <property type="evidence" value="ECO:0007669"/>
    <property type="project" value="UniProtKB-SubCell"/>
</dbReference>
<dbReference type="PANTHER" id="PTHR30606:SF10">
    <property type="entry name" value="PHOSPHATIDYLINOSITOL MANNOSIDE ACYLTRANSFERASE"/>
    <property type="match status" value="1"/>
</dbReference>
<dbReference type="EMBL" id="NKYE01000008">
    <property type="protein sequence ID" value="OZM72457.1"/>
    <property type="molecule type" value="Genomic_DNA"/>
</dbReference>
<evidence type="ECO:0000256" key="4">
    <source>
        <dbReference type="ARBA" id="ARBA00022679"/>
    </source>
</evidence>
<name>A0A263D4A4_9PSEU</name>